<dbReference type="AlphaFoldDB" id="A0A1Q9CQ59"/>
<feature type="region of interest" description="Disordered" evidence="1">
    <location>
        <begin position="545"/>
        <end position="582"/>
    </location>
</feature>
<accession>A0A1Q9CQ59</accession>
<evidence type="ECO:0000256" key="1">
    <source>
        <dbReference type="SAM" id="MobiDB-lite"/>
    </source>
</evidence>
<dbReference type="SUPFAM" id="SSF54001">
    <property type="entry name" value="Cysteine proteinases"/>
    <property type="match status" value="1"/>
</dbReference>
<dbReference type="EMBL" id="LSRX01000998">
    <property type="protein sequence ID" value="OLP85053.1"/>
    <property type="molecule type" value="Genomic_DNA"/>
</dbReference>
<sequence>MLATRAASQLPPECQLAPVCCTAVQLLEQLASGWPTIDWTIAGGPKEGDGPCKPMHDRRGRVITVDISHLELAPRRHLTASTFLFDGGKLQPTPKYRSAQALDTETATTAIAVIGMASQNWVMHGPGPPDPPRASRGYRLCPGHPFTANQPGILAYPIRAVQDVDNFAATSVCACSPLSTSRKRSYKRAIRLPGAGTLADSQHARTSPDHTLAVSRAYHVFKQAHKDLQFAANSGDARALNTHVGAKAALAKEIAAYWPYRIVRKGAKLLQQQLRPYAVEYLKDVAQFAYLPNRDASMAIQRVADHCSYVQKKCSHAYRTVADRQEHLPKPEPHFAGLQLSLDLSSDVLVLFNHLLHQPSGQTGYGKSCVRLGIYNLVLWKATILPTLMYGLAAVTPDANDVHRMQEATALHKRLRLLLEEAVIEDLPLIRWTLPQSKRTSLLTDTKVHAYLLHCFQWAATPTAVKCHMTVQHPEWKSGPKQSICSGVFADTSLCPAGIVNKCILILTATGLNVLSLVPVLFWKSIIAMANADMDVDAQEALFFGQSPSKPGPTDGHGDAPLHEERRNGDGAGAVRYSSQVEDHEGRGARKLSYSLKLALFKQLLVTMHERLSETFKTPTAMERAKSLGWIDSDQHRLTLKWKPMQQALEVDTSTRAVPTTDLLSQLAQMRRAINEEILLRFRSIRHLSPAVKAEWIQFQLVVSFRPEAAPVWSALQGWIERAAWHVLGCRSRRDRRLPSVPTHLLGARSLAVAYQATNQLHSQHDAAELITYLLPRLQLEVFDSSWEARLHVAGDIRVADTGPLLAPITLAPVPGEQLILPSMIDQWHAQASIHALKEPSTVVCMQLQRFLGNAGIMQRDSRLLLGYQCTVHLPVFCNSATTEVSHVPYQAVAMQLHYGEQPTSGHYRTIMIGQPLFGKDRMWLTEDGCTPEPIQREHDSAIYLLWLIQAPATIAN</sequence>
<proteinExistence type="predicted"/>
<keyword evidence="3" id="KW-1185">Reference proteome</keyword>
<evidence type="ECO:0000313" key="2">
    <source>
        <dbReference type="EMBL" id="OLP85053.1"/>
    </source>
</evidence>
<dbReference type="InterPro" id="IPR038765">
    <property type="entry name" value="Papain-like_cys_pep_sf"/>
</dbReference>
<dbReference type="Proteomes" id="UP000186817">
    <property type="component" value="Unassembled WGS sequence"/>
</dbReference>
<feature type="compositionally biased region" description="Basic and acidic residues" evidence="1">
    <location>
        <begin position="556"/>
        <end position="569"/>
    </location>
</feature>
<comment type="caution">
    <text evidence="2">The sequence shown here is derived from an EMBL/GenBank/DDBJ whole genome shotgun (WGS) entry which is preliminary data.</text>
</comment>
<organism evidence="2 3">
    <name type="scientific">Symbiodinium microadriaticum</name>
    <name type="common">Dinoflagellate</name>
    <name type="synonym">Zooxanthella microadriatica</name>
    <dbReference type="NCBI Taxonomy" id="2951"/>
    <lineage>
        <taxon>Eukaryota</taxon>
        <taxon>Sar</taxon>
        <taxon>Alveolata</taxon>
        <taxon>Dinophyceae</taxon>
        <taxon>Suessiales</taxon>
        <taxon>Symbiodiniaceae</taxon>
        <taxon>Symbiodinium</taxon>
    </lineage>
</organism>
<reference evidence="2 3" key="1">
    <citation type="submission" date="2016-02" db="EMBL/GenBank/DDBJ databases">
        <title>Genome analysis of coral dinoflagellate symbionts highlights evolutionary adaptations to a symbiotic lifestyle.</title>
        <authorList>
            <person name="Aranda M."/>
            <person name="Li Y."/>
            <person name="Liew Y.J."/>
            <person name="Baumgarten S."/>
            <person name="Simakov O."/>
            <person name="Wilson M."/>
            <person name="Piel J."/>
            <person name="Ashoor H."/>
            <person name="Bougouffa S."/>
            <person name="Bajic V.B."/>
            <person name="Ryu T."/>
            <person name="Ravasi T."/>
            <person name="Bayer T."/>
            <person name="Micklem G."/>
            <person name="Kim H."/>
            <person name="Bhak J."/>
            <person name="Lajeunesse T.C."/>
            <person name="Voolstra C.R."/>
        </authorList>
    </citation>
    <scope>NUCLEOTIDE SEQUENCE [LARGE SCALE GENOMIC DNA]</scope>
    <source>
        <strain evidence="2 3">CCMP2467</strain>
    </source>
</reference>
<evidence type="ECO:0000313" key="3">
    <source>
        <dbReference type="Proteomes" id="UP000186817"/>
    </source>
</evidence>
<name>A0A1Q9CQ59_SYMMI</name>
<protein>
    <submittedName>
        <fullName evidence="2">Uncharacterized protein</fullName>
    </submittedName>
</protein>
<dbReference type="OrthoDB" id="10306402at2759"/>
<gene>
    <name evidence="2" type="ORF">AK812_SmicGene33995</name>
</gene>